<gene>
    <name evidence="1" type="ORF">EZJ55_07265</name>
</gene>
<name>A0A5J5LT70_MICAE</name>
<accession>A0A5J5LT70</accession>
<dbReference type="AlphaFoldDB" id="A0A5J5LT70"/>
<evidence type="ECO:0000313" key="2">
    <source>
        <dbReference type="Proteomes" id="UP000325636"/>
    </source>
</evidence>
<reference evidence="2" key="1">
    <citation type="submission" date="2019-04" db="EMBL/GenBank/DDBJ databases">
        <title>Microviridin 1777: A Toxic Chymotrypsin Inhibitor Discovered by a Metabologenomic Approach.</title>
        <authorList>
            <person name="Sieber S."/>
            <person name="Grendelmeier S.M."/>
            <person name="Harris L.A."/>
            <person name="Mitchell D.A."/>
            <person name="Gademann K."/>
        </authorList>
    </citation>
    <scope>NUCLEOTIDE SEQUENCE [LARGE SCALE GENOMIC DNA]</scope>
    <source>
        <strain evidence="2">EAWAG127a</strain>
    </source>
</reference>
<comment type="caution">
    <text evidence="1">The sequence shown here is derived from an EMBL/GenBank/DDBJ whole genome shotgun (WGS) entry which is preliminary data.</text>
</comment>
<protein>
    <submittedName>
        <fullName evidence="1">Uncharacterized protein</fullName>
    </submittedName>
</protein>
<dbReference type="EMBL" id="SRLN01000012">
    <property type="protein sequence ID" value="KAB0240416.1"/>
    <property type="molecule type" value="Genomic_DNA"/>
</dbReference>
<evidence type="ECO:0000313" key="1">
    <source>
        <dbReference type="EMBL" id="KAB0240416.1"/>
    </source>
</evidence>
<organism evidence="1 2">
    <name type="scientific">Microcystis aeruginosa EAWAG127a</name>
    <dbReference type="NCBI Taxonomy" id="2529855"/>
    <lineage>
        <taxon>Bacteria</taxon>
        <taxon>Bacillati</taxon>
        <taxon>Cyanobacteriota</taxon>
        <taxon>Cyanophyceae</taxon>
        <taxon>Oscillatoriophycideae</taxon>
        <taxon>Chroococcales</taxon>
        <taxon>Microcystaceae</taxon>
        <taxon>Microcystis</taxon>
    </lineage>
</organism>
<proteinExistence type="predicted"/>
<sequence>MLRPYFFSRPYLSKINYTYLTISCLLPIFTRKLILYDYLSVISSLKKSFPATCHLLPPLDHLQSG</sequence>
<dbReference type="Proteomes" id="UP000325636">
    <property type="component" value="Unassembled WGS sequence"/>
</dbReference>